<protein>
    <submittedName>
        <fullName evidence="2">Uncharacterized protein</fullName>
    </submittedName>
</protein>
<feature type="compositionally biased region" description="Basic and acidic residues" evidence="1">
    <location>
        <begin position="210"/>
        <end position="223"/>
    </location>
</feature>
<feature type="compositionally biased region" description="Acidic residues" evidence="1">
    <location>
        <begin position="459"/>
        <end position="470"/>
    </location>
</feature>
<gene>
    <name evidence="2" type="ORF">EJ08DRAFT_644698</name>
</gene>
<dbReference type="EMBL" id="MU007010">
    <property type="protein sequence ID" value="KAF2436322.1"/>
    <property type="molecule type" value="Genomic_DNA"/>
</dbReference>
<feature type="region of interest" description="Disordered" evidence="1">
    <location>
        <begin position="1"/>
        <end position="31"/>
    </location>
</feature>
<dbReference type="OrthoDB" id="4161595at2759"/>
<feature type="region of interest" description="Disordered" evidence="1">
    <location>
        <begin position="151"/>
        <end position="223"/>
    </location>
</feature>
<evidence type="ECO:0000313" key="2">
    <source>
        <dbReference type="EMBL" id="KAF2436322.1"/>
    </source>
</evidence>
<accession>A0A9P4P302</accession>
<dbReference type="AlphaFoldDB" id="A0A9P4P302"/>
<comment type="caution">
    <text evidence="2">The sequence shown here is derived from an EMBL/GenBank/DDBJ whole genome shotgun (WGS) entry which is preliminary data.</text>
</comment>
<feature type="region of interest" description="Disordered" evidence="1">
    <location>
        <begin position="437"/>
        <end position="513"/>
    </location>
</feature>
<evidence type="ECO:0000313" key="3">
    <source>
        <dbReference type="Proteomes" id="UP000800235"/>
    </source>
</evidence>
<reference evidence="2" key="1">
    <citation type="journal article" date="2020" name="Stud. Mycol.">
        <title>101 Dothideomycetes genomes: a test case for predicting lifestyles and emergence of pathogens.</title>
        <authorList>
            <person name="Haridas S."/>
            <person name="Albert R."/>
            <person name="Binder M."/>
            <person name="Bloem J."/>
            <person name="Labutti K."/>
            <person name="Salamov A."/>
            <person name="Andreopoulos B."/>
            <person name="Baker S."/>
            <person name="Barry K."/>
            <person name="Bills G."/>
            <person name="Bluhm B."/>
            <person name="Cannon C."/>
            <person name="Castanera R."/>
            <person name="Culley D."/>
            <person name="Daum C."/>
            <person name="Ezra D."/>
            <person name="Gonzalez J."/>
            <person name="Henrissat B."/>
            <person name="Kuo A."/>
            <person name="Liang C."/>
            <person name="Lipzen A."/>
            <person name="Lutzoni F."/>
            <person name="Magnuson J."/>
            <person name="Mondo S."/>
            <person name="Nolan M."/>
            <person name="Ohm R."/>
            <person name="Pangilinan J."/>
            <person name="Park H.-J."/>
            <person name="Ramirez L."/>
            <person name="Alfaro M."/>
            <person name="Sun H."/>
            <person name="Tritt A."/>
            <person name="Yoshinaga Y."/>
            <person name="Zwiers L.-H."/>
            <person name="Turgeon B."/>
            <person name="Goodwin S."/>
            <person name="Spatafora J."/>
            <person name="Crous P."/>
            <person name="Grigoriev I."/>
        </authorList>
    </citation>
    <scope>NUCLEOTIDE SEQUENCE</scope>
    <source>
        <strain evidence="2">CBS 130266</strain>
    </source>
</reference>
<name>A0A9P4P302_9PEZI</name>
<sequence length="513" mass="55488">MTGIESTPPVHMSPAPEVREDSVPASPSQSIAAVMSAGSPIAADQRASSPVVAKDGAVYSAIVEDGAASSAAVEDSAVSSGAVEDGVVSSAAIEDDASASVAAEEPASSPVAANAHDKPISGKYRLVPMMVDTLTGEIVGNIPDDQVLVKKDSTASDPESADTPAATPVDSSAKATKRKRKAKDESTPAKKRSRKSSDADTSTGRKTGRPKSDEESENMKMTDEEWAVKRKAYEDKVLAGPPDADGKKPSVFTCEFAGGCRTGQVNAKECRYCVSDYFGRNKRATAMIPRPIQWCRKHYQRAAFQAKTWPLIKVCLIKIMQHWLMEDFIASHKKVMTFTVQLKRSEKIRMSNYNNAVASKMDIPDNIHPEGRVKGNLAPVAALQHMFKDFLGPNKSYEHCQKVLIWVEQELRAGRLTNIPNFEMVPEWPKEVVAKEEEVASGAEDVEDGGEEEGHNPEEDVEEDDEEEEVTPTPKAPKTPKSTPRRKATPRKTPASKSRVSPRGSAKKTSASA</sequence>
<dbReference type="Proteomes" id="UP000800235">
    <property type="component" value="Unassembled WGS sequence"/>
</dbReference>
<proteinExistence type="predicted"/>
<organism evidence="2 3">
    <name type="scientific">Tothia fuscella</name>
    <dbReference type="NCBI Taxonomy" id="1048955"/>
    <lineage>
        <taxon>Eukaryota</taxon>
        <taxon>Fungi</taxon>
        <taxon>Dikarya</taxon>
        <taxon>Ascomycota</taxon>
        <taxon>Pezizomycotina</taxon>
        <taxon>Dothideomycetes</taxon>
        <taxon>Pleosporomycetidae</taxon>
        <taxon>Venturiales</taxon>
        <taxon>Cylindrosympodiaceae</taxon>
        <taxon>Tothia</taxon>
    </lineage>
</organism>
<keyword evidence="3" id="KW-1185">Reference proteome</keyword>
<evidence type="ECO:0000256" key="1">
    <source>
        <dbReference type="SAM" id="MobiDB-lite"/>
    </source>
</evidence>